<evidence type="ECO:0000256" key="1">
    <source>
        <dbReference type="ARBA" id="ARBA00004141"/>
    </source>
</evidence>
<comment type="similarity">
    <text evidence="2 6">Belongs to the 4-toluene sulfonate uptake permease (TSUP) (TC 2.A.102) family.</text>
</comment>
<feature type="transmembrane region" description="Helical" evidence="6">
    <location>
        <begin position="41"/>
        <end position="59"/>
    </location>
</feature>
<keyword evidence="4 6" id="KW-1133">Transmembrane helix</keyword>
<evidence type="ECO:0000256" key="5">
    <source>
        <dbReference type="ARBA" id="ARBA00023136"/>
    </source>
</evidence>
<name>A0A0B7MGL0_9FIRM</name>
<evidence type="ECO:0000256" key="6">
    <source>
        <dbReference type="RuleBase" id="RU363041"/>
    </source>
</evidence>
<dbReference type="EMBL" id="CDRZ01000257">
    <property type="protein sequence ID" value="CEO89739.1"/>
    <property type="molecule type" value="Genomic_DNA"/>
</dbReference>
<keyword evidence="6" id="KW-1003">Cell membrane</keyword>
<keyword evidence="5 6" id="KW-0472">Membrane</keyword>
<dbReference type="AlphaFoldDB" id="A0A0B7MGL0"/>
<gene>
    <name evidence="7" type="ORF">SSCH_590014</name>
</gene>
<dbReference type="RefSeq" id="WP_044665620.1">
    <property type="nucleotide sequence ID" value="NZ_CDRZ01000257.1"/>
</dbReference>
<dbReference type="InterPro" id="IPR002781">
    <property type="entry name" value="TM_pro_TauE-like"/>
</dbReference>
<evidence type="ECO:0000256" key="4">
    <source>
        <dbReference type="ARBA" id="ARBA00022989"/>
    </source>
</evidence>
<dbReference type="PANTHER" id="PTHR43701:SF2">
    <property type="entry name" value="MEMBRANE TRANSPORTER PROTEIN YJNA-RELATED"/>
    <property type="match status" value="1"/>
</dbReference>
<keyword evidence="3 6" id="KW-0812">Transmembrane</keyword>
<evidence type="ECO:0000256" key="2">
    <source>
        <dbReference type="ARBA" id="ARBA00009142"/>
    </source>
</evidence>
<evidence type="ECO:0000256" key="3">
    <source>
        <dbReference type="ARBA" id="ARBA00022692"/>
    </source>
</evidence>
<keyword evidence="8" id="KW-1185">Reference proteome</keyword>
<comment type="subcellular location">
    <subcellularLocation>
        <location evidence="6">Cell membrane</location>
        <topology evidence="6">Multi-pass membrane protein</topology>
    </subcellularLocation>
    <subcellularLocation>
        <location evidence="1">Membrane</location>
        <topology evidence="1">Multi-pass membrane protein</topology>
    </subcellularLocation>
</comment>
<dbReference type="PANTHER" id="PTHR43701">
    <property type="entry name" value="MEMBRANE TRANSPORTER PROTEIN MJ0441-RELATED"/>
    <property type="match status" value="1"/>
</dbReference>
<organism evidence="7 8">
    <name type="scientific">Syntrophaceticus schinkii</name>
    <dbReference type="NCBI Taxonomy" id="499207"/>
    <lineage>
        <taxon>Bacteria</taxon>
        <taxon>Bacillati</taxon>
        <taxon>Bacillota</taxon>
        <taxon>Clostridia</taxon>
        <taxon>Thermoanaerobacterales</taxon>
        <taxon>Thermoanaerobacterales Family III. Incertae Sedis</taxon>
        <taxon>Syntrophaceticus</taxon>
    </lineage>
</organism>
<protein>
    <recommendedName>
        <fullName evidence="6">Probable membrane transporter protein</fullName>
    </recommendedName>
</protein>
<dbReference type="InterPro" id="IPR051598">
    <property type="entry name" value="TSUP/Inactive_protease-like"/>
</dbReference>
<reference evidence="8" key="1">
    <citation type="submission" date="2015-01" db="EMBL/GenBank/DDBJ databases">
        <authorList>
            <person name="Manzoor Shahid"/>
            <person name="Zubair Saima"/>
        </authorList>
    </citation>
    <scope>NUCLEOTIDE SEQUENCE [LARGE SCALE GENOMIC DNA]</scope>
    <source>
        <strain evidence="8">Sp3</strain>
    </source>
</reference>
<dbReference type="Pfam" id="PF01925">
    <property type="entry name" value="TauE"/>
    <property type="match status" value="1"/>
</dbReference>
<sequence>MPILQIAAGFAVGWLSALLGIGGGVILIPLMIYFFKVPIQQAVGTSLAVIIPTALVGAWKHYNLNHLNIKLAVLLAVGAVIGAYIGALSVNLISPVLLRKFFAVLLVITAVRMFIS</sequence>
<accession>A0A0B7MGL0</accession>
<proteinExistence type="inferred from homology"/>
<evidence type="ECO:0000313" key="7">
    <source>
        <dbReference type="EMBL" id="CEO89739.1"/>
    </source>
</evidence>
<feature type="transmembrane region" description="Helical" evidence="6">
    <location>
        <begin position="71"/>
        <end position="90"/>
    </location>
</feature>
<dbReference type="GO" id="GO:0005886">
    <property type="term" value="C:plasma membrane"/>
    <property type="evidence" value="ECO:0007669"/>
    <property type="project" value="UniProtKB-SubCell"/>
</dbReference>
<dbReference type="Proteomes" id="UP000046155">
    <property type="component" value="Unassembled WGS sequence"/>
</dbReference>
<evidence type="ECO:0000313" key="8">
    <source>
        <dbReference type="Proteomes" id="UP000046155"/>
    </source>
</evidence>
<feature type="transmembrane region" description="Helical" evidence="6">
    <location>
        <begin position="12"/>
        <end position="35"/>
    </location>
</feature>